<evidence type="ECO:0000313" key="4">
    <source>
        <dbReference type="Proteomes" id="UP000786875"/>
    </source>
</evidence>
<evidence type="ECO:0000256" key="1">
    <source>
        <dbReference type="SAM" id="MobiDB-lite"/>
    </source>
</evidence>
<feature type="compositionally biased region" description="Low complexity" evidence="1">
    <location>
        <begin position="43"/>
        <end position="70"/>
    </location>
</feature>
<feature type="chain" id="PRO_5046783255" description="DUF2756 domain-containing protein" evidence="2">
    <location>
        <begin position="19"/>
        <end position="82"/>
    </location>
</feature>
<organism evidence="3 4">
    <name type="scientific">Rosenbergiella australiborealis</name>
    <dbReference type="NCBI Taxonomy" id="1544696"/>
    <lineage>
        <taxon>Bacteria</taxon>
        <taxon>Pseudomonadati</taxon>
        <taxon>Pseudomonadota</taxon>
        <taxon>Gammaproteobacteria</taxon>
        <taxon>Enterobacterales</taxon>
        <taxon>Erwiniaceae</taxon>
        <taxon>Rosenbergiella</taxon>
    </lineage>
</organism>
<keyword evidence="2" id="KW-0732">Signal</keyword>
<gene>
    <name evidence="3" type="ORF">HGT73_08115</name>
</gene>
<reference evidence="3 4" key="1">
    <citation type="submission" date="2020-04" db="EMBL/GenBank/DDBJ databases">
        <title>Genome sequencing of Rosenbergiella species.</title>
        <authorList>
            <person name="Alvarez-Perez S."/>
            <person name="Lievens B."/>
        </authorList>
    </citation>
    <scope>NUCLEOTIDE SEQUENCE [LARGE SCALE GENOMIC DNA]</scope>
    <source>
        <strain evidence="3 4">CdVSA20.1</strain>
    </source>
</reference>
<feature type="signal peptide" evidence="2">
    <location>
        <begin position="1"/>
        <end position="18"/>
    </location>
</feature>
<dbReference type="RefSeq" id="WP_214213491.1">
    <property type="nucleotide sequence ID" value="NZ_JABBFO010000006.1"/>
</dbReference>
<dbReference type="EMBL" id="JABBFO010000006">
    <property type="protein sequence ID" value="MBT0727350.1"/>
    <property type="molecule type" value="Genomic_DNA"/>
</dbReference>
<comment type="caution">
    <text evidence="3">The sequence shown here is derived from an EMBL/GenBank/DDBJ whole genome shotgun (WGS) entry which is preliminary data.</text>
</comment>
<keyword evidence="4" id="KW-1185">Reference proteome</keyword>
<evidence type="ECO:0000256" key="2">
    <source>
        <dbReference type="SAM" id="SignalP"/>
    </source>
</evidence>
<dbReference type="Proteomes" id="UP000786875">
    <property type="component" value="Unassembled WGS sequence"/>
</dbReference>
<proteinExistence type="predicted"/>
<feature type="region of interest" description="Disordered" evidence="1">
    <location>
        <begin position="39"/>
        <end position="82"/>
    </location>
</feature>
<evidence type="ECO:0008006" key="5">
    <source>
        <dbReference type="Google" id="ProtNLM"/>
    </source>
</evidence>
<name>A0ABS5T757_9GAMM</name>
<protein>
    <recommendedName>
        <fullName evidence="5">DUF2756 domain-containing protein</fullName>
    </recommendedName>
</protein>
<evidence type="ECO:0000313" key="3">
    <source>
        <dbReference type="EMBL" id="MBT0727350.1"/>
    </source>
</evidence>
<accession>A0ABS5T757</accession>
<sequence length="82" mass="9510">MKKIIALLILMSSTPLFAAYPSDYSALSPSPTQQRLLNEMSTQQQLHQQQLHSEQESSAQHLQQNNQYQQREMLNKLQQDQP</sequence>